<evidence type="ECO:0000313" key="4">
    <source>
        <dbReference type="Proteomes" id="UP001375240"/>
    </source>
</evidence>
<dbReference type="GO" id="GO:0003824">
    <property type="term" value="F:catalytic activity"/>
    <property type="evidence" value="ECO:0007669"/>
    <property type="project" value="InterPro"/>
</dbReference>
<dbReference type="Pfam" id="PF03476">
    <property type="entry name" value="MOSC_N"/>
    <property type="match status" value="1"/>
</dbReference>
<dbReference type="PANTHER" id="PTHR14237:SF23">
    <property type="entry name" value="MOSC DOMAIN PROTEIN (AFU_ORTHOLOGUE AFUA_7G05900)"/>
    <property type="match status" value="1"/>
</dbReference>
<keyword evidence="1" id="KW-0812">Transmembrane</keyword>
<dbReference type="InterPro" id="IPR005303">
    <property type="entry name" value="MOCOS_middle"/>
</dbReference>
<feature type="domain" description="MOSC" evidence="2">
    <location>
        <begin position="243"/>
        <end position="391"/>
    </location>
</feature>
<keyword evidence="1" id="KW-1133">Transmembrane helix</keyword>
<organism evidence="3 4">
    <name type="scientific">Orbilia brochopaga</name>
    <dbReference type="NCBI Taxonomy" id="3140254"/>
    <lineage>
        <taxon>Eukaryota</taxon>
        <taxon>Fungi</taxon>
        <taxon>Dikarya</taxon>
        <taxon>Ascomycota</taxon>
        <taxon>Pezizomycotina</taxon>
        <taxon>Orbiliomycetes</taxon>
        <taxon>Orbiliales</taxon>
        <taxon>Orbiliaceae</taxon>
        <taxon>Orbilia</taxon>
    </lineage>
</organism>
<comment type="caution">
    <text evidence="3">The sequence shown here is derived from an EMBL/GenBank/DDBJ whole genome shotgun (WGS) entry which is preliminary data.</text>
</comment>
<evidence type="ECO:0000259" key="2">
    <source>
        <dbReference type="PROSITE" id="PS51340"/>
    </source>
</evidence>
<evidence type="ECO:0000313" key="3">
    <source>
        <dbReference type="EMBL" id="KAK6344443.1"/>
    </source>
</evidence>
<sequence>MASYLPRFENLDSVSEVYKNHSTQFSAAIGYAALLLSIIFLCREFLPLANRRKQAFGLPPTVSNISDEFKYSKDQEPGQTFKVKSLWIYPVKGCRGIEVASSKICHTGLQYDRQLMFASCSPGTEAWSFASQRGFPKMALIHTAIDPTKNTLTISYPAKPHFPASLIYGNKFRKSFTVPLNVNLLPEKQLAKYPVKKVEIWKQEAEGYDLSAHIPQELKDVVFTKNYTKVDVGLFAVIDGKNRGIKVMGPPAALLGRESKIGFADFAPIHILGLASVRAFNELVKSEVPKLSVLRFRPNVVVSGSPSFDEDGWKTINIGGSNYHVISRTPRCKVPNNNPDTGERNRNEPDVTLRARRNIDAGAPNLGCMGMHMVASKKDGVVSVGDTIDVKERTEEHFFGRNLWHKEYPTPSEL</sequence>
<protein>
    <recommendedName>
        <fullName evidence="2">MOSC domain-containing protein</fullName>
    </recommendedName>
</protein>
<dbReference type="PROSITE" id="PS51340">
    <property type="entry name" value="MOSC"/>
    <property type="match status" value="1"/>
</dbReference>
<dbReference type="SUPFAM" id="SSF50800">
    <property type="entry name" value="PK beta-barrel domain-like"/>
    <property type="match status" value="1"/>
</dbReference>
<dbReference type="PANTHER" id="PTHR14237">
    <property type="entry name" value="MOLYBDOPTERIN COFACTOR SULFURASE MOSC"/>
    <property type="match status" value="1"/>
</dbReference>
<dbReference type="Pfam" id="PF03473">
    <property type="entry name" value="MOSC"/>
    <property type="match status" value="1"/>
</dbReference>
<feature type="transmembrane region" description="Helical" evidence="1">
    <location>
        <begin position="25"/>
        <end position="46"/>
    </location>
</feature>
<accession>A0AAV9UNI2</accession>
<name>A0AAV9UNI2_9PEZI</name>
<reference evidence="3 4" key="1">
    <citation type="submission" date="2019-10" db="EMBL/GenBank/DDBJ databases">
        <authorList>
            <person name="Palmer J.M."/>
        </authorList>
    </citation>
    <scope>NUCLEOTIDE SEQUENCE [LARGE SCALE GENOMIC DNA]</scope>
    <source>
        <strain evidence="3 4">TWF696</strain>
    </source>
</reference>
<dbReference type="Proteomes" id="UP001375240">
    <property type="component" value="Unassembled WGS sequence"/>
</dbReference>
<dbReference type="AlphaFoldDB" id="A0AAV9UNI2"/>
<dbReference type="InterPro" id="IPR005302">
    <property type="entry name" value="MoCF_Sase_C"/>
</dbReference>
<evidence type="ECO:0000256" key="1">
    <source>
        <dbReference type="SAM" id="Phobius"/>
    </source>
</evidence>
<proteinExistence type="predicted"/>
<dbReference type="GO" id="GO:0030170">
    <property type="term" value="F:pyridoxal phosphate binding"/>
    <property type="evidence" value="ECO:0007669"/>
    <property type="project" value="InterPro"/>
</dbReference>
<dbReference type="InterPro" id="IPR011037">
    <property type="entry name" value="Pyrv_Knase-like_insert_dom_sf"/>
</dbReference>
<dbReference type="GO" id="GO:0030151">
    <property type="term" value="F:molybdenum ion binding"/>
    <property type="evidence" value="ECO:0007669"/>
    <property type="project" value="InterPro"/>
</dbReference>
<dbReference type="SUPFAM" id="SSF141673">
    <property type="entry name" value="MOSC N-terminal domain-like"/>
    <property type="match status" value="1"/>
</dbReference>
<keyword evidence="1" id="KW-0472">Membrane</keyword>
<gene>
    <name evidence="3" type="ORF">TWF696_008080</name>
</gene>
<keyword evidence="4" id="KW-1185">Reference proteome</keyword>
<dbReference type="EMBL" id="JAVHNQ010000006">
    <property type="protein sequence ID" value="KAK6344443.1"/>
    <property type="molecule type" value="Genomic_DNA"/>
</dbReference>